<proteinExistence type="predicted"/>
<dbReference type="OrthoDB" id="129718at2759"/>
<evidence type="ECO:0000313" key="3">
    <source>
        <dbReference type="Proteomes" id="UP000198211"/>
    </source>
</evidence>
<dbReference type="AlphaFoldDB" id="A0A225WCD0"/>
<protein>
    <recommendedName>
        <fullName evidence="4">CCHC-type domain-containing protein</fullName>
    </recommendedName>
</protein>
<reference evidence="3" key="1">
    <citation type="submission" date="2017-03" db="EMBL/GenBank/DDBJ databases">
        <title>Phytopthora megakarya and P. palmivora, two closely related causual agents of cacao black pod achieved similar genome size and gene model numbers by different mechanisms.</title>
        <authorList>
            <person name="Ali S."/>
            <person name="Shao J."/>
            <person name="Larry D.J."/>
            <person name="Kronmiller B."/>
            <person name="Shen D."/>
            <person name="Strem M.D."/>
            <person name="Melnick R.L."/>
            <person name="Guiltinan M.J."/>
            <person name="Tyler B.M."/>
            <person name="Meinhardt L.W."/>
            <person name="Bailey B.A."/>
        </authorList>
    </citation>
    <scope>NUCLEOTIDE SEQUENCE [LARGE SCALE GENOMIC DNA]</scope>
    <source>
        <strain evidence="3">zdho120</strain>
    </source>
</reference>
<evidence type="ECO:0008006" key="4">
    <source>
        <dbReference type="Google" id="ProtNLM"/>
    </source>
</evidence>
<dbReference type="EMBL" id="NBNE01001292">
    <property type="protein sequence ID" value="OWZ14637.1"/>
    <property type="molecule type" value="Genomic_DNA"/>
</dbReference>
<gene>
    <name evidence="2" type="ORF">PHMEG_00011848</name>
</gene>
<accession>A0A225WCD0</accession>
<feature type="compositionally biased region" description="Basic and acidic residues" evidence="1">
    <location>
        <begin position="46"/>
        <end position="59"/>
    </location>
</feature>
<feature type="compositionally biased region" description="Low complexity" evidence="1">
    <location>
        <begin position="64"/>
        <end position="88"/>
    </location>
</feature>
<evidence type="ECO:0000256" key="1">
    <source>
        <dbReference type="SAM" id="MobiDB-lite"/>
    </source>
</evidence>
<evidence type="ECO:0000313" key="2">
    <source>
        <dbReference type="EMBL" id="OWZ14637.1"/>
    </source>
</evidence>
<dbReference type="Proteomes" id="UP000198211">
    <property type="component" value="Unassembled WGS sequence"/>
</dbReference>
<feature type="compositionally biased region" description="Polar residues" evidence="1">
    <location>
        <begin position="89"/>
        <end position="111"/>
    </location>
</feature>
<keyword evidence="3" id="KW-1185">Reference proteome</keyword>
<feature type="region of interest" description="Disordered" evidence="1">
    <location>
        <begin position="127"/>
        <end position="152"/>
    </location>
</feature>
<feature type="region of interest" description="Disordered" evidence="1">
    <location>
        <begin position="46"/>
        <end position="111"/>
    </location>
</feature>
<organism evidence="2 3">
    <name type="scientific">Phytophthora megakarya</name>
    <dbReference type="NCBI Taxonomy" id="4795"/>
    <lineage>
        <taxon>Eukaryota</taxon>
        <taxon>Sar</taxon>
        <taxon>Stramenopiles</taxon>
        <taxon>Oomycota</taxon>
        <taxon>Peronosporomycetes</taxon>
        <taxon>Peronosporales</taxon>
        <taxon>Peronosporaceae</taxon>
        <taxon>Phytophthora</taxon>
    </lineage>
</organism>
<sequence>MLSQSSLELPELVNRWLYQQNLRSDTSIHISQNIPQTLQKTIEHAQRFEDARVNEDIKPSKSRQNQNQQNQKGPGQSSTAISDSSSNSAKPTTSRQGKSAPGSSTTKTSNFVPTCHACGVVDHIAPACPDRQQGNGGKQKARYLGGLAPYRD</sequence>
<name>A0A225WCD0_9STRA</name>
<comment type="caution">
    <text evidence="2">The sequence shown here is derived from an EMBL/GenBank/DDBJ whole genome shotgun (WGS) entry which is preliminary data.</text>
</comment>